<feature type="region of interest" description="Disordered" evidence="1">
    <location>
        <begin position="75"/>
        <end position="100"/>
    </location>
</feature>
<proteinExistence type="predicted"/>
<keyword evidence="4" id="KW-1185">Reference proteome</keyword>
<evidence type="ECO:0000256" key="2">
    <source>
        <dbReference type="SAM" id="SignalP"/>
    </source>
</evidence>
<feature type="signal peptide" evidence="2">
    <location>
        <begin position="1"/>
        <end position="26"/>
    </location>
</feature>
<feature type="region of interest" description="Disordered" evidence="1">
    <location>
        <begin position="132"/>
        <end position="183"/>
    </location>
</feature>
<accession>A0AAW1ERQ2</accession>
<evidence type="ECO:0000313" key="4">
    <source>
        <dbReference type="Proteomes" id="UP001488805"/>
    </source>
</evidence>
<feature type="compositionally biased region" description="Basic and acidic residues" evidence="1">
    <location>
        <begin position="163"/>
        <end position="172"/>
    </location>
</feature>
<organism evidence="3 4">
    <name type="scientific">Zoarces viviparus</name>
    <name type="common">Viviparous eelpout</name>
    <name type="synonym">Blennius viviparus</name>
    <dbReference type="NCBI Taxonomy" id="48416"/>
    <lineage>
        <taxon>Eukaryota</taxon>
        <taxon>Metazoa</taxon>
        <taxon>Chordata</taxon>
        <taxon>Craniata</taxon>
        <taxon>Vertebrata</taxon>
        <taxon>Euteleostomi</taxon>
        <taxon>Actinopterygii</taxon>
        <taxon>Neopterygii</taxon>
        <taxon>Teleostei</taxon>
        <taxon>Neoteleostei</taxon>
        <taxon>Acanthomorphata</taxon>
        <taxon>Eupercaria</taxon>
        <taxon>Perciformes</taxon>
        <taxon>Cottioidei</taxon>
        <taxon>Zoarcales</taxon>
        <taxon>Zoarcidae</taxon>
        <taxon>Zoarcinae</taxon>
        <taxon>Zoarces</taxon>
    </lineage>
</organism>
<name>A0AAW1ERQ2_ZOAVI</name>
<dbReference type="EMBL" id="JBCEZU010000145">
    <property type="protein sequence ID" value="KAK9525058.1"/>
    <property type="molecule type" value="Genomic_DNA"/>
</dbReference>
<gene>
    <name evidence="3" type="ORF">VZT92_017401</name>
</gene>
<evidence type="ECO:0000313" key="3">
    <source>
        <dbReference type="EMBL" id="KAK9525058.1"/>
    </source>
</evidence>
<comment type="caution">
    <text evidence="3">The sequence shown here is derived from an EMBL/GenBank/DDBJ whole genome shotgun (WGS) entry which is preliminary data.</text>
</comment>
<dbReference type="AlphaFoldDB" id="A0AAW1ERQ2"/>
<evidence type="ECO:0000256" key="1">
    <source>
        <dbReference type="SAM" id="MobiDB-lite"/>
    </source>
</evidence>
<dbReference type="Proteomes" id="UP001488805">
    <property type="component" value="Unassembled WGS sequence"/>
</dbReference>
<protein>
    <submittedName>
        <fullName evidence="3">Uncharacterized protein</fullName>
    </submittedName>
</protein>
<reference evidence="3 4" key="1">
    <citation type="journal article" date="2024" name="Genome Biol. Evol.">
        <title>Chromosome-level genome assembly of the viviparous eelpout Zoarces viviparus.</title>
        <authorList>
            <person name="Fuhrmann N."/>
            <person name="Brasseur M.V."/>
            <person name="Bakowski C.E."/>
            <person name="Podsiadlowski L."/>
            <person name="Prost S."/>
            <person name="Krehenwinkel H."/>
            <person name="Mayer C."/>
        </authorList>
    </citation>
    <scope>NUCLEOTIDE SEQUENCE [LARGE SCALE GENOMIC DNA]</scope>
    <source>
        <strain evidence="3">NO-MEL_2022_Ind0_liver</strain>
    </source>
</reference>
<keyword evidence="2" id="KW-0732">Signal</keyword>
<feature type="chain" id="PRO_5043631922" evidence="2">
    <location>
        <begin position="27"/>
        <end position="183"/>
    </location>
</feature>
<sequence length="183" mass="19812">MSCRSTALSVLFLLFLRVQSIHLTHARSVSSLPGFELPEIDGSPVDTCRMFFITTPAPATTTTETTTPITKKVITTTKKPAPPRKPETKNTGTPIRPRPAPVGPITNSLFYYLLANGRGHAAGSLPGFTRFISPPMGRQPHKGYGVTSDSDESDAAPLKRAGRTNEKRRKIDSLSSEDSSDES</sequence>